<keyword evidence="1" id="KW-1133">Transmembrane helix</keyword>
<feature type="transmembrane region" description="Helical" evidence="1">
    <location>
        <begin position="17"/>
        <end position="37"/>
    </location>
</feature>
<reference evidence="2 3" key="1">
    <citation type="submission" date="2013-08" db="EMBL/GenBank/DDBJ databases">
        <title>Flavobacterium limnosediminis JC2902 genome sequencing.</title>
        <authorList>
            <person name="Lee K."/>
            <person name="Yi H."/>
            <person name="Park S."/>
            <person name="Chun J."/>
        </authorList>
    </citation>
    <scope>NUCLEOTIDE SEQUENCE [LARGE SCALE GENOMIC DNA]</scope>
    <source>
        <strain evidence="2 3">JC2902</strain>
    </source>
</reference>
<evidence type="ECO:0000313" key="3">
    <source>
        <dbReference type="Proteomes" id="UP000018004"/>
    </source>
</evidence>
<name>V6SJI6_9FLAO</name>
<comment type="caution">
    <text evidence="2">The sequence shown here is derived from an EMBL/GenBank/DDBJ whole genome shotgun (WGS) entry which is preliminary data.</text>
</comment>
<proteinExistence type="predicted"/>
<keyword evidence="3" id="KW-1185">Reference proteome</keyword>
<dbReference type="STRING" id="1341181.FLJC2902T_29140"/>
<protein>
    <submittedName>
        <fullName evidence="2">Uncharacterized protein</fullName>
    </submittedName>
</protein>
<evidence type="ECO:0000313" key="2">
    <source>
        <dbReference type="EMBL" id="ESU26427.1"/>
    </source>
</evidence>
<evidence type="ECO:0000256" key="1">
    <source>
        <dbReference type="SAM" id="Phobius"/>
    </source>
</evidence>
<dbReference type="AlphaFoldDB" id="V6SJI6"/>
<keyword evidence="1" id="KW-0812">Transmembrane</keyword>
<sequence length="38" mass="4502">MKPECVFGFNFFDVKSIYLTNPSFLLLFLSFFHQVIVL</sequence>
<dbReference type="Proteomes" id="UP000018004">
    <property type="component" value="Unassembled WGS sequence"/>
</dbReference>
<keyword evidence="1" id="KW-0472">Membrane</keyword>
<accession>V6SJI6</accession>
<gene>
    <name evidence="2" type="ORF">FLJC2902T_29140</name>
</gene>
<dbReference type="EMBL" id="AVGG01000019">
    <property type="protein sequence ID" value="ESU26427.1"/>
    <property type="molecule type" value="Genomic_DNA"/>
</dbReference>
<organism evidence="2 3">
    <name type="scientific">Flavobacterium limnosediminis JC2902</name>
    <dbReference type="NCBI Taxonomy" id="1341181"/>
    <lineage>
        <taxon>Bacteria</taxon>
        <taxon>Pseudomonadati</taxon>
        <taxon>Bacteroidota</taxon>
        <taxon>Flavobacteriia</taxon>
        <taxon>Flavobacteriales</taxon>
        <taxon>Flavobacteriaceae</taxon>
        <taxon>Flavobacterium</taxon>
    </lineage>
</organism>